<dbReference type="Gene3D" id="3.90.25.10">
    <property type="entry name" value="UDP-galactose 4-epimerase, domain 1"/>
    <property type="match status" value="1"/>
</dbReference>
<evidence type="ECO:0000259" key="3">
    <source>
        <dbReference type="Pfam" id="PF05368"/>
    </source>
</evidence>
<evidence type="ECO:0000313" key="4">
    <source>
        <dbReference type="EMBL" id="KAF2728137.1"/>
    </source>
</evidence>
<keyword evidence="2" id="KW-0521">NADP</keyword>
<evidence type="ECO:0000256" key="2">
    <source>
        <dbReference type="ARBA" id="ARBA00022857"/>
    </source>
</evidence>
<dbReference type="InterPro" id="IPR036291">
    <property type="entry name" value="NAD(P)-bd_dom_sf"/>
</dbReference>
<dbReference type="Pfam" id="PF05368">
    <property type="entry name" value="NmrA"/>
    <property type="match status" value="1"/>
</dbReference>
<sequence length="326" mass="35862">MTLQANTRMIAVTGATGVQGGGVVNIVKTNPDWKIRAITRNASSKAAQSLLAEGFEVVTADYNDQASLEKAFNGVHAIFAVTNWWEHLSHGHSQKEASGMEEQQGMNLARAAAATPTLQHYIWSSTPHSQQFLSGPNAFEVPHIDSKANIDARIKKELPALAAITTYLYFGWYPSNMAFFPQIRPFLHPTTNVYTQILPVSPHAKVLVSGDMSINPGLWVQGILASGSKAYGKYSNVALERLSFQEMLDGWAEVTGKESVFVQTTVESFTQMWGTAGNELGLQSVLFERCDPWIETKEHIGIKDLAIAPEDVVGFRKTIEGLRPLW</sequence>
<dbReference type="CDD" id="cd05251">
    <property type="entry name" value="NmrA_like_SDR_a"/>
    <property type="match status" value="1"/>
</dbReference>
<evidence type="ECO:0000313" key="5">
    <source>
        <dbReference type="Proteomes" id="UP000799444"/>
    </source>
</evidence>
<dbReference type="Proteomes" id="UP000799444">
    <property type="component" value="Unassembled WGS sequence"/>
</dbReference>
<evidence type="ECO:0000256" key="1">
    <source>
        <dbReference type="ARBA" id="ARBA00006328"/>
    </source>
</evidence>
<dbReference type="OrthoDB" id="300709at2759"/>
<proteinExistence type="inferred from homology"/>
<dbReference type="PANTHER" id="PTHR42748">
    <property type="entry name" value="NITROGEN METABOLITE REPRESSION PROTEIN NMRA FAMILY MEMBER"/>
    <property type="match status" value="1"/>
</dbReference>
<organism evidence="4 5">
    <name type="scientific">Polyplosphaeria fusca</name>
    <dbReference type="NCBI Taxonomy" id="682080"/>
    <lineage>
        <taxon>Eukaryota</taxon>
        <taxon>Fungi</taxon>
        <taxon>Dikarya</taxon>
        <taxon>Ascomycota</taxon>
        <taxon>Pezizomycotina</taxon>
        <taxon>Dothideomycetes</taxon>
        <taxon>Pleosporomycetidae</taxon>
        <taxon>Pleosporales</taxon>
        <taxon>Tetraplosphaeriaceae</taxon>
        <taxon>Polyplosphaeria</taxon>
    </lineage>
</organism>
<dbReference type="GO" id="GO:0005634">
    <property type="term" value="C:nucleus"/>
    <property type="evidence" value="ECO:0007669"/>
    <property type="project" value="TreeGrafter"/>
</dbReference>
<dbReference type="AlphaFoldDB" id="A0A9P4QNR4"/>
<name>A0A9P4QNR4_9PLEO</name>
<accession>A0A9P4QNR4</accession>
<dbReference type="SUPFAM" id="SSF51735">
    <property type="entry name" value="NAD(P)-binding Rossmann-fold domains"/>
    <property type="match status" value="1"/>
</dbReference>
<comment type="similarity">
    <text evidence="1">Belongs to the NmrA-type oxidoreductase family.</text>
</comment>
<reference evidence="4" key="1">
    <citation type="journal article" date="2020" name="Stud. Mycol.">
        <title>101 Dothideomycetes genomes: a test case for predicting lifestyles and emergence of pathogens.</title>
        <authorList>
            <person name="Haridas S."/>
            <person name="Albert R."/>
            <person name="Binder M."/>
            <person name="Bloem J."/>
            <person name="Labutti K."/>
            <person name="Salamov A."/>
            <person name="Andreopoulos B."/>
            <person name="Baker S."/>
            <person name="Barry K."/>
            <person name="Bills G."/>
            <person name="Bluhm B."/>
            <person name="Cannon C."/>
            <person name="Castanera R."/>
            <person name="Culley D."/>
            <person name="Daum C."/>
            <person name="Ezra D."/>
            <person name="Gonzalez J."/>
            <person name="Henrissat B."/>
            <person name="Kuo A."/>
            <person name="Liang C."/>
            <person name="Lipzen A."/>
            <person name="Lutzoni F."/>
            <person name="Magnuson J."/>
            <person name="Mondo S."/>
            <person name="Nolan M."/>
            <person name="Ohm R."/>
            <person name="Pangilinan J."/>
            <person name="Park H.-J."/>
            <person name="Ramirez L."/>
            <person name="Alfaro M."/>
            <person name="Sun H."/>
            <person name="Tritt A."/>
            <person name="Yoshinaga Y."/>
            <person name="Zwiers L.-H."/>
            <person name="Turgeon B."/>
            <person name="Goodwin S."/>
            <person name="Spatafora J."/>
            <person name="Crous P."/>
            <person name="Grigoriev I."/>
        </authorList>
    </citation>
    <scope>NUCLEOTIDE SEQUENCE</scope>
    <source>
        <strain evidence="4">CBS 125425</strain>
    </source>
</reference>
<protein>
    <submittedName>
        <fullName evidence="4">NAD(P)-binding protein</fullName>
    </submittedName>
</protein>
<comment type="caution">
    <text evidence="4">The sequence shown here is derived from an EMBL/GenBank/DDBJ whole genome shotgun (WGS) entry which is preliminary data.</text>
</comment>
<keyword evidence="5" id="KW-1185">Reference proteome</keyword>
<dbReference type="Gene3D" id="3.40.50.720">
    <property type="entry name" value="NAD(P)-binding Rossmann-like Domain"/>
    <property type="match status" value="1"/>
</dbReference>
<dbReference type="PANTHER" id="PTHR42748:SF28">
    <property type="entry name" value="NMRA-LIKE DOMAIN-CONTAINING PROTEIN"/>
    <property type="match status" value="1"/>
</dbReference>
<dbReference type="EMBL" id="ML996293">
    <property type="protein sequence ID" value="KAF2728137.1"/>
    <property type="molecule type" value="Genomic_DNA"/>
</dbReference>
<dbReference type="InterPro" id="IPR051164">
    <property type="entry name" value="NmrA-like_oxidored"/>
</dbReference>
<feature type="domain" description="NmrA-like" evidence="3">
    <location>
        <begin position="7"/>
        <end position="272"/>
    </location>
</feature>
<dbReference type="InterPro" id="IPR008030">
    <property type="entry name" value="NmrA-like"/>
</dbReference>
<gene>
    <name evidence="4" type="ORF">EJ04DRAFT_592312</name>
</gene>